<keyword evidence="1" id="KW-0732">Signal</keyword>
<evidence type="ECO:0008006" key="4">
    <source>
        <dbReference type="Google" id="ProtNLM"/>
    </source>
</evidence>
<keyword evidence="3" id="KW-1185">Reference proteome</keyword>
<evidence type="ECO:0000313" key="3">
    <source>
        <dbReference type="Proteomes" id="UP000643701"/>
    </source>
</evidence>
<dbReference type="RefSeq" id="WP_166400644.1">
    <property type="nucleotide sequence ID" value="NZ_JAANAS010000063.1"/>
</dbReference>
<evidence type="ECO:0000313" key="2">
    <source>
        <dbReference type="EMBL" id="NGZ90395.1"/>
    </source>
</evidence>
<organism evidence="2 3">
    <name type="scientific">Psychroflexus maritimus</name>
    <dbReference type="NCBI Taxonomy" id="2714865"/>
    <lineage>
        <taxon>Bacteria</taxon>
        <taxon>Pseudomonadati</taxon>
        <taxon>Bacteroidota</taxon>
        <taxon>Flavobacteriia</taxon>
        <taxon>Flavobacteriales</taxon>
        <taxon>Flavobacteriaceae</taxon>
        <taxon>Psychroflexus</taxon>
    </lineage>
</organism>
<dbReference type="AlphaFoldDB" id="A0A967DZ10"/>
<proteinExistence type="predicted"/>
<dbReference type="EMBL" id="JAANAS010000063">
    <property type="protein sequence ID" value="NGZ90395.1"/>
    <property type="molecule type" value="Genomic_DNA"/>
</dbReference>
<feature type="chain" id="PRO_5038029678" description="Lipoprotein" evidence="1">
    <location>
        <begin position="25"/>
        <end position="178"/>
    </location>
</feature>
<dbReference type="Proteomes" id="UP000643701">
    <property type="component" value="Unassembled WGS sequence"/>
</dbReference>
<reference evidence="2" key="1">
    <citation type="submission" date="2020-03" db="EMBL/GenBank/DDBJ databases">
        <title>Psychroflexus Maritimus sp. nov., isolate from marine sediment.</title>
        <authorList>
            <person name="Zhong Y.-L."/>
        </authorList>
    </citation>
    <scope>NUCLEOTIDE SEQUENCE</scope>
    <source>
        <strain evidence="2">C1</strain>
    </source>
</reference>
<comment type="caution">
    <text evidence="2">The sequence shown here is derived from an EMBL/GenBank/DDBJ whole genome shotgun (WGS) entry which is preliminary data.</text>
</comment>
<protein>
    <recommendedName>
        <fullName evidence="4">Lipoprotein</fullName>
    </recommendedName>
</protein>
<sequence>MKNKKYFFSTLTIIVLLISCCNTSESNTIEAFNFNRIELFNLIHNRQASSIEIDSTGRIIELIKHPEREKVYRYDLTKKELHTLNTYLYLIDEVDESTEMENSSCVDGVSYNLTIKSNDKTYDLENTICDEKNKADEFVLFILNISKSKKKEILFENYLGHQKMIKQAYRILNLDEVN</sequence>
<name>A0A967DZ10_9FLAO</name>
<accession>A0A967DZ10</accession>
<dbReference type="PROSITE" id="PS51257">
    <property type="entry name" value="PROKAR_LIPOPROTEIN"/>
    <property type="match status" value="1"/>
</dbReference>
<evidence type="ECO:0000256" key="1">
    <source>
        <dbReference type="SAM" id="SignalP"/>
    </source>
</evidence>
<feature type="signal peptide" evidence="1">
    <location>
        <begin position="1"/>
        <end position="24"/>
    </location>
</feature>
<gene>
    <name evidence="2" type="ORF">G7034_09015</name>
</gene>